<sequence length="284" mass="30381">MVDADAPEFFALINDTWALKGQAVTAGQKTMLFAALAIYPLVEVKAGLMAHIRDPKRGQFLPMPADVIAQIHGMVADDGRPGPEEAWAQAFKAQDERTTVVWTAETADAFAIAAPVLQAGDEVGARMAFKESYIRLVGEAREIRAPIRWRATLGDDNEQRDRVLLPHVLAGRISADELARPELAQVGGPAGPALGLDSLLALPAPADASAEALEARERARRAMAATKAQIAARAAAPTPAAVAAQEDRERMAMLKAESSGRLRDYIESRQPTQTAAMHMTSSAN</sequence>
<reference evidence="2 3" key="1">
    <citation type="submission" date="2023-07" db="EMBL/GenBank/DDBJ databases">
        <title>Sorghum-associated microbial communities from plants grown in Nebraska, USA.</title>
        <authorList>
            <person name="Schachtman D."/>
        </authorList>
    </citation>
    <scope>NUCLEOTIDE SEQUENCE [LARGE SCALE GENOMIC DNA]</scope>
    <source>
        <strain evidence="2 3">BE310</strain>
    </source>
</reference>
<dbReference type="RefSeq" id="WP_310341893.1">
    <property type="nucleotide sequence ID" value="NZ_JAVDXQ010000001.1"/>
</dbReference>
<dbReference type="EMBL" id="JAVDXQ010000001">
    <property type="protein sequence ID" value="MDR7295466.1"/>
    <property type="molecule type" value="Genomic_DNA"/>
</dbReference>
<name>A0ABU1Z4B7_9BURK</name>
<protein>
    <submittedName>
        <fullName evidence="2">Uncharacterized protein</fullName>
    </submittedName>
</protein>
<comment type="caution">
    <text evidence="2">The sequence shown here is derived from an EMBL/GenBank/DDBJ whole genome shotgun (WGS) entry which is preliminary data.</text>
</comment>
<feature type="compositionally biased region" description="Polar residues" evidence="1">
    <location>
        <begin position="269"/>
        <end position="284"/>
    </location>
</feature>
<evidence type="ECO:0000256" key="1">
    <source>
        <dbReference type="SAM" id="MobiDB-lite"/>
    </source>
</evidence>
<evidence type="ECO:0000313" key="2">
    <source>
        <dbReference type="EMBL" id="MDR7295466.1"/>
    </source>
</evidence>
<organism evidence="2 3">
    <name type="scientific">Pelomonas aquatica</name>
    <dbReference type="NCBI Taxonomy" id="431058"/>
    <lineage>
        <taxon>Bacteria</taxon>
        <taxon>Pseudomonadati</taxon>
        <taxon>Pseudomonadota</taxon>
        <taxon>Betaproteobacteria</taxon>
        <taxon>Burkholderiales</taxon>
        <taxon>Sphaerotilaceae</taxon>
        <taxon>Roseateles</taxon>
    </lineage>
</organism>
<proteinExistence type="predicted"/>
<gene>
    <name evidence="2" type="ORF">J2X16_000787</name>
</gene>
<accession>A0ABU1Z4B7</accession>
<evidence type="ECO:0000313" key="3">
    <source>
        <dbReference type="Proteomes" id="UP001180536"/>
    </source>
</evidence>
<keyword evidence="3" id="KW-1185">Reference proteome</keyword>
<dbReference type="Proteomes" id="UP001180536">
    <property type="component" value="Unassembled WGS sequence"/>
</dbReference>
<feature type="region of interest" description="Disordered" evidence="1">
    <location>
        <begin position="262"/>
        <end position="284"/>
    </location>
</feature>